<accession>A0ACC2PME2</accession>
<proteinExistence type="predicted"/>
<keyword evidence="2" id="KW-1185">Reference proteome</keyword>
<evidence type="ECO:0000313" key="1">
    <source>
        <dbReference type="EMBL" id="KAJ8684223.1"/>
    </source>
</evidence>
<dbReference type="Proteomes" id="UP001239111">
    <property type="component" value="Chromosome 1"/>
</dbReference>
<evidence type="ECO:0000313" key="2">
    <source>
        <dbReference type="Proteomes" id="UP001239111"/>
    </source>
</evidence>
<name>A0ACC2PME2_9HYME</name>
<dbReference type="EMBL" id="CM056741">
    <property type="protein sequence ID" value="KAJ8684223.1"/>
    <property type="molecule type" value="Genomic_DNA"/>
</dbReference>
<organism evidence="1 2">
    <name type="scientific">Eretmocerus hayati</name>
    <dbReference type="NCBI Taxonomy" id="131215"/>
    <lineage>
        <taxon>Eukaryota</taxon>
        <taxon>Metazoa</taxon>
        <taxon>Ecdysozoa</taxon>
        <taxon>Arthropoda</taxon>
        <taxon>Hexapoda</taxon>
        <taxon>Insecta</taxon>
        <taxon>Pterygota</taxon>
        <taxon>Neoptera</taxon>
        <taxon>Endopterygota</taxon>
        <taxon>Hymenoptera</taxon>
        <taxon>Apocrita</taxon>
        <taxon>Proctotrupomorpha</taxon>
        <taxon>Chalcidoidea</taxon>
        <taxon>Aphelinidae</taxon>
        <taxon>Aphelininae</taxon>
        <taxon>Eretmocerus</taxon>
    </lineage>
</organism>
<protein>
    <submittedName>
        <fullName evidence="1">Uncharacterized protein</fullName>
    </submittedName>
</protein>
<comment type="caution">
    <text evidence="1">The sequence shown here is derived from an EMBL/GenBank/DDBJ whole genome shotgun (WGS) entry which is preliminary data.</text>
</comment>
<reference evidence="1" key="1">
    <citation type="submission" date="2023-04" db="EMBL/GenBank/DDBJ databases">
        <title>A chromosome-level genome assembly of the parasitoid wasp Eretmocerus hayati.</title>
        <authorList>
            <person name="Zhong Y."/>
            <person name="Liu S."/>
            <person name="Liu Y."/>
        </authorList>
    </citation>
    <scope>NUCLEOTIDE SEQUENCE</scope>
    <source>
        <strain evidence="1">ZJU_SS_LIU_2023</strain>
    </source>
</reference>
<sequence length="113" mass="13703">MERDHDKQEQTEGNRFIIEKDLTWQEREIRRKLVGFAKEQASKGKKTLVRDTYAIIEGQIWKWNERENKPFHTGKEWKRAETNNRDEKDEDNIMEHSGRQKHQPKNMGVLERI</sequence>
<gene>
    <name evidence="1" type="ORF">QAD02_020015</name>
</gene>